<dbReference type="Proteomes" id="UP000189796">
    <property type="component" value="Chromosome I"/>
</dbReference>
<name>A0A1M5RZU1_9BRAD</name>
<dbReference type="EMBL" id="LT670817">
    <property type="protein sequence ID" value="SHH31343.1"/>
    <property type="molecule type" value="Genomic_DNA"/>
</dbReference>
<gene>
    <name evidence="1" type="ORF">SAMN05443248_4413</name>
</gene>
<protein>
    <submittedName>
        <fullName evidence="1">Uncharacterized protein</fullName>
    </submittedName>
</protein>
<dbReference type="AlphaFoldDB" id="A0A1M5RZU1"/>
<accession>A0A1M5RZU1</accession>
<sequence length="47" mass="5227">MLGTNLLDGVQGNLVAKNTKFFDEQLDQSDAKARITTFADHVKVTFK</sequence>
<evidence type="ECO:0000313" key="1">
    <source>
        <dbReference type="EMBL" id="SHH31343.1"/>
    </source>
</evidence>
<reference evidence="1 2" key="1">
    <citation type="submission" date="2016-11" db="EMBL/GenBank/DDBJ databases">
        <authorList>
            <person name="Jaros S."/>
            <person name="Januszkiewicz K."/>
            <person name="Wedrychowicz H."/>
        </authorList>
    </citation>
    <scope>NUCLEOTIDE SEQUENCE [LARGE SCALE GENOMIC DNA]</scope>
    <source>
        <strain evidence="1 2">GAS138</strain>
    </source>
</reference>
<organism evidence="1 2">
    <name type="scientific">Bradyrhizobium erythrophlei</name>
    <dbReference type="NCBI Taxonomy" id="1437360"/>
    <lineage>
        <taxon>Bacteria</taxon>
        <taxon>Pseudomonadati</taxon>
        <taxon>Pseudomonadota</taxon>
        <taxon>Alphaproteobacteria</taxon>
        <taxon>Hyphomicrobiales</taxon>
        <taxon>Nitrobacteraceae</taxon>
        <taxon>Bradyrhizobium</taxon>
    </lineage>
</organism>
<evidence type="ECO:0000313" key="2">
    <source>
        <dbReference type="Proteomes" id="UP000189796"/>
    </source>
</evidence>
<proteinExistence type="predicted"/>
<dbReference type="RefSeq" id="WP_154072416.1">
    <property type="nucleotide sequence ID" value="NZ_LT670817.1"/>
</dbReference>